<evidence type="ECO:0000313" key="4">
    <source>
        <dbReference type="Proteomes" id="UP000219947"/>
    </source>
</evidence>
<sequence length="335" mass="35578">MTQMPPNMPPSSYLASRLAQANGQLMPQGEPVAAFSRREEAFAAFDVLAAANYPITALYLVNEGLKQVEYPTQQGYGRPLLVALIQGILAGLFYSALVSTAGTNFWAAASSAVPIAVAVFVVWKIFELRRGGSGRYPMRGEAVPERTIVYALSDYSSEARRILSANPLFQKAVASASSGTPSAGTGLPHAASPYVSYTPTSAGESSQAPSTPSTVTDQQGGYPENRDSAAKNPNPEQADAGGQQSSAAQEIPWQSPVGEDSQASQDAASQTAMQQTQPDDSSEQPPPAADTREHKSQAQAAQRFGLRIDDPEEYAKTIRQAPTRETPKPKGVKED</sequence>
<proteinExistence type="predicted"/>
<keyword evidence="2" id="KW-0472">Membrane</keyword>
<feature type="compositionally biased region" description="Low complexity" evidence="1">
    <location>
        <begin position="176"/>
        <end position="186"/>
    </location>
</feature>
<dbReference type="AlphaFoldDB" id="A0A2A8D8K0"/>
<feature type="transmembrane region" description="Helical" evidence="2">
    <location>
        <begin position="80"/>
        <end position="99"/>
    </location>
</feature>
<name>A0A2A8D8K0_9MICC</name>
<feature type="compositionally biased region" description="Low complexity" evidence="1">
    <location>
        <begin position="260"/>
        <end position="277"/>
    </location>
</feature>
<keyword evidence="4" id="KW-1185">Reference proteome</keyword>
<evidence type="ECO:0000313" key="3">
    <source>
        <dbReference type="EMBL" id="PEN17113.1"/>
    </source>
</evidence>
<feature type="compositionally biased region" description="Polar residues" evidence="1">
    <location>
        <begin position="195"/>
        <end position="219"/>
    </location>
</feature>
<dbReference type="RefSeq" id="WP_098042391.1">
    <property type="nucleotide sequence ID" value="NZ_JAOVAQ010000007.1"/>
</dbReference>
<reference evidence="3" key="1">
    <citation type="submission" date="2017-10" db="EMBL/GenBank/DDBJ databases">
        <title>Kefir isolates.</title>
        <authorList>
            <person name="Kim Y."/>
            <person name="Blasche S."/>
        </authorList>
    </citation>
    <scope>NUCLEOTIDE SEQUENCE [LARGE SCALE GENOMIC DNA]</scope>
    <source>
        <strain evidence="3">OG2-2</strain>
    </source>
</reference>
<feature type="compositionally biased region" description="Low complexity" evidence="1">
    <location>
        <begin position="237"/>
        <end position="249"/>
    </location>
</feature>
<evidence type="ECO:0000256" key="2">
    <source>
        <dbReference type="SAM" id="Phobius"/>
    </source>
</evidence>
<keyword evidence="2" id="KW-1133">Transmembrane helix</keyword>
<feature type="compositionally biased region" description="Basic and acidic residues" evidence="1">
    <location>
        <begin position="306"/>
        <end position="316"/>
    </location>
</feature>
<feature type="compositionally biased region" description="Basic and acidic residues" evidence="1">
    <location>
        <begin position="325"/>
        <end position="335"/>
    </location>
</feature>
<accession>A0A2A8D8K0</accession>
<gene>
    <name evidence="3" type="ORF">CRM92_03595</name>
</gene>
<keyword evidence="2" id="KW-0812">Transmembrane</keyword>
<comment type="caution">
    <text evidence="3">The sequence shown here is derived from an EMBL/GenBank/DDBJ whole genome shotgun (WGS) entry which is preliminary data.</text>
</comment>
<dbReference type="Proteomes" id="UP000219947">
    <property type="component" value="Unassembled WGS sequence"/>
</dbReference>
<feature type="transmembrane region" description="Helical" evidence="2">
    <location>
        <begin position="41"/>
        <end position="60"/>
    </location>
</feature>
<organism evidence="3 4">
    <name type="scientific">Rothia dentocariosa</name>
    <dbReference type="NCBI Taxonomy" id="2047"/>
    <lineage>
        <taxon>Bacteria</taxon>
        <taxon>Bacillati</taxon>
        <taxon>Actinomycetota</taxon>
        <taxon>Actinomycetes</taxon>
        <taxon>Micrococcales</taxon>
        <taxon>Micrococcaceae</taxon>
        <taxon>Rothia</taxon>
    </lineage>
</organism>
<evidence type="ECO:0000256" key="1">
    <source>
        <dbReference type="SAM" id="MobiDB-lite"/>
    </source>
</evidence>
<dbReference type="EMBL" id="PDEV01000001">
    <property type="protein sequence ID" value="PEN17113.1"/>
    <property type="molecule type" value="Genomic_DNA"/>
</dbReference>
<feature type="region of interest" description="Disordered" evidence="1">
    <location>
        <begin position="176"/>
        <end position="335"/>
    </location>
</feature>
<protein>
    <submittedName>
        <fullName evidence="3">Uncharacterized protein</fullName>
    </submittedName>
</protein>
<feature type="transmembrane region" description="Helical" evidence="2">
    <location>
        <begin position="105"/>
        <end position="126"/>
    </location>
</feature>